<dbReference type="OMA" id="NKHGHHP"/>
<dbReference type="CDD" id="cd02249">
    <property type="entry name" value="ZZ"/>
    <property type="match status" value="1"/>
</dbReference>
<keyword evidence="1" id="KW-0479">Metal-binding</keyword>
<dbReference type="Pfam" id="PF16158">
    <property type="entry name" value="N_BRCA1_IG"/>
    <property type="match status" value="1"/>
</dbReference>
<dbReference type="GeneID" id="4703003"/>
<dbReference type="InterPro" id="IPR043145">
    <property type="entry name" value="Znf_ZZ_sf"/>
</dbReference>
<keyword evidence="3" id="KW-0862">Zinc</keyword>
<proteinExistence type="predicted"/>
<evidence type="ECO:0000313" key="6">
    <source>
        <dbReference type="EMBL" id="EAW09176.1"/>
    </source>
</evidence>
<evidence type="ECO:0000313" key="7">
    <source>
        <dbReference type="Proteomes" id="UP000006701"/>
    </source>
</evidence>
<dbReference type="OrthoDB" id="661148at2759"/>
<dbReference type="STRING" id="344612.A1CJ52"/>
<protein>
    <submittedName>
        <fullName evidence="6">ZZ type zinc finger domain protein</fullName>
    </submittedName>
</protein>
<dbReference type="CDD" id="cd02340">
    <property type="entry name" value="ZZ_NBR1_like"/>
    <property type="match status" value="2"/>
</dbReference>
<dbReference type="InterPro" id="IPR013783">
    <property type="entry name" value="Ig-like_fold"/>
</dbReference>
<name>A1CJ52_ASPCL</name>
<evidence type="ECO:0000256" key="2">
    <source>
        <dbReference type="ARBA" id="ARBA00022771"/>
    </source>
</evidence>
<dbReference type="CDD" id="cd02341">
    <property type="entry name" value="ZZ_ZZZ3"/>
    <property type="match status" value="1"/>
</dbReference>
<sequence>MSTTLPPANPVGPATLITVKVLLNDSTRRFKVPLRDLGARVLPQKLHQLLSIPADSNVIFERYSDSAGCYVRLDSENQAVYKQVYRAAKAKLKLRIKATVVDEVNEPVSQPSMSEDAAEEPSPARYSYLETVLSSPTPAVQAEIVPTAISESVPNLSAEPVPDTSAGPQSVQWTKDDDAVPAPLRYRDFVLNPDSVDVPIVSHRSPTGVFCIDCNHCGRSIPNEHFHCSICDDGDYDLCPQCVTSGVSCQAEDHWLIKRFVDDGVVTNSTTEKVAPRKLQEVEEVKTASEILPELVPEKDPEPSVAPVEDHSLHSVERICNSCLKDFDETKMVTCTDCDDYDLCMTCLLKDAHGHHPAHRFSLLNDGDFCLKSLVESRCNPGRHHQHAAICDGCDKRIVGVRHKCLTCPDWDYCSNCVANSSQSHPGHRFVPLYEAISEPLQYHEVHYGIYCDGPLCQDKPCPGYITGVRYKCSVCHDTDFCAKCEALPTNTHNRTHPMLMLKTPVRSLTICNSVTENGRNGPVVVTGDRIQRSTSTQINTSLEAEKSTEIPCDLEEVAAEEAQTAEPSKPAPEEKQAKVYEMPTTDPASSYQALFIRDTTHDGTVMSPNKIFLQTWTLYNPGPLAWPAGSDVRFVGGDSMFNVDTNRPLSLDSISAAMESNKLLEPLEPGQRADFTVTLKAPSRVGTAISYWRLKLPNGMPFGHRLWCDIQVREEEPLSTELASVKPTAPEDDQKSEVAEVDGSEPMGSRMIFPTLDKESPVSSTHQGMNPVPRAPSVTNPSEQDILEDVESLTLEDDQTEAGFLTDEEYDVLDASDQDYLEAQQSQH</sequence>
<organism evidence="6 7">
    <name type="scientific">Aspergillus clavatus (strain ATCC 1007 / CBS 513.65 / DSM 816 / NCTC 3887 / NRRL 1 / QM 1276 / 107)</name>
    <dbReference type="NCBI Taxonomy" id="344612"/>
    <lineage>
        <taxon>Eukaryota</taxon>
        <taxon>Fungi</taxon>
        <taxon>Dikarya</taxon>
        <taxon>Ascomycota</taxon>
        <taxon>Pezizomycotina</taxon>
        <taxon>Eurotiomycetes</taxon>
        <taxon>Eurotiomycetidae</taxon>
        <taxon>Eurotiales</taxon>
        <taxon>Aspergillaceae</taxon>
        <taxon>Aspergillus</taxon>
        <taxon>Aspergillus subgen. Fumigati</taxon>
    </lineage>
</organism>
<dbReference type="RefSeq" id="XP_001270602.1">
    <property type="nucleotide sequence ID" value="XM_001270601.1"/>
</dbReference>
<dbReference type="eggNOG" id="KOG4351">
    <property type="taxonomic scope" value="Eukaryota"/>
</dbReference>
<feature type="domain" description="ZZ-type" evidence="5">
    <location>
        <begin position="208"/>
        <end position="253"/>
    </location>
</feature>
<dbReference type="Proteomes" id="UP000006701">
    <property type="component" value="Unassembled WGS sequence"/>
</dbReference>
<dbReference type="AlphaFoldDB" id="A1CJ52"/>
<feature type="domain" description="ZZ-type" evidence="5">
    <location>
        <begin position="314"/>
        <end position="358"/>
    </location>
</feature>
<feature type="region of interest" description="Disordered" evidence="4">
    <location>
        <begin position="720"/>
        <end position="788"/>
    </location>
</feature>
<keyword evidence="7" id="KW-1185">Reference proteome</keyword>
<reference evidence="6 7" key="1">
    <citation type="journal article" date="2008" name="PLoS Genet.">
        <title>Genomic islands in the pathogenic filamentous fungus Aspergillus fumigatus.</title>
        <authorList>
            <person name="Fedorova N.D."/>
            <person name="Khaldi N."/>
            <person name="Joardar V.S."/>
            <person name="Maiti R."/>
            <person name="Amedeo P."/>
            <person name="Anderson M.J."/>
            <person name="Crabtree J."/>
            <person name="Silva J.C."/>
            <person name="Badger J.H."/>
            <person name="Albarraq A."/>
            <person name="Angiuoli S."/>
            <person name="Bussey H."/>
            <person name="Bowyer P."/>
            <person name="Cotty P.J."/>
            <person name="Dyer P.S."/>
            <person name="Egan A."/>
            <person name="Galens K."/>
            <person name="Fraser-Liggett C.M."/>
            <person name="Haas B.J."/>
            <person name="Inman J.M."/>
            <person name="Kent R."/>
            <person name="Lemieux S."/>
            <person name="Malavazi I."/>
            <person name="Orvis J."/>
            <person name="Roemer T."/>
            <person name="Ronning C.M."/>
            <person name="Sundaram J.P."/>
            <person name="Sutton G."/>
            <person name="Turner G."/>
            <person name="Venter J.C."/>
            <person name="White O.R."/>
            <person name="Whitty B.R."/>
            <person name="Youngman P."/>
            <person name="Wolfe K.H."/>
            <person name="Goldman G.H."/>
            <person name="Wortman J.R."/>
            <person name="Jiang B."/>
            <person name="Denning D.W."/>
            <person name="Nierman W.C."/>
        </authorList>
    </citation>
    <scope>NUCLEOTIDE SEQUENCE [LARGE SCALE GENOMIC DNA]</scope>
    <source>
        <strain evidence="7">ATCC 1007 / CBS 513.65 / DSM 816 / NCTC 3887 / NRRL 1</strain>
    </source>
</reference>
<evidence type="ECO:0000259" key="5">
    <source>
        <dbReference type="SMART" id="SM00291"/>
    </source>
</evidence>
<dbReference type="Gene3D" id="3.30.60.90">
    <property type="match status" value="4"/>
</dbReference>
<dbReference type="GO" id="GO:0008270">
    <property type="term" value="F:zinc ion binding"/>
    <property type="evidence" value="ECO:0007669"/>
    <property type="project" value="UniProtKB-KW"/>
</dbReference>
<dbReference type="VEuPathDB" id="FungiDB:ACLA_033790"/>
<dbReference type="HOGENOM" id="CLU_007590_0_0_1"/>
<feature type="domain" description="ZZ-type" evidence="5">
    <location>
        <begin position="446"/>
        <end position="499"/>
    </location>
</feature>
<dbReference type="PANTHER" id="PTHR20930:SF0">
    <property type="entry name" value="PROTEIN ILRUN"/>
    <property type="match status" value="1"/>
</dbReference>
<dbReference type="InterPro" id="IPR032350">
    <property type="entry name" value="Nbr1_FW"/>
</dbReference>
<evidence type="ECO:0000256" key="4">
    <source>
        <dbReference type="SAM" id="MobiDB-lite"/>
    </source>
</evidence>
<gene>
    <name evidence="6" type="ORF">ACLA_033790</name>
</gene>
<feature type="region of interest" description="Disordered" evidence="4">
    <location>
        <begin position="155"/>
        <end position="175"/>
    </location>
</feature>
<dbReference type="SUPFAM" id="SSF57850">
    <property type="entry name" value="RING/U-box"/>
    <property type="match status" value="4"/>
</dbReference>
<accession>A1CJ52</accession>
<dbReference type="InterPro" id="IPR041981">
    <property type="entry name" value="ZZZ3_ZZ"/>
</dbReference>
<dbReference type="eggNOG" id="KOG4582">
    <property type="taxonomic scope" value="Eukaryota"/>
</dbReference>
<evidence type="ECO:0000256" key="1">
    <source>
        <dbReference type="ARBA" id="ARBA00022723"/>
    </source>
</evidence>
<dbReference type="KEGG" id="act:ACLA_033790"/>
<evidence type="ECO:0000256" key="3">
    <source>
        <dbReference type="ARBA" id="ARBA00022833"/>
    </source>
</evidence>
<dbReference type="Gene3D" id="2.60.40.10">
    <property type="entry name" value="Immunoglobulins"/>
    <property type="match status" value="1"/>
</dbReference>
<dbReference type="PANTHER" id="PTHR20930">
    <property type="entry name" value="OVARIAN CARCINOMA ANTIGEN CA125-RELATED"/>
    <property type="match status" value="1"/>
</dbReference>
<keyword evidence="2" id="KW-0863">Zinc-finger</keyword>
<dbReference type="InterPro" id="IPR000433">
    <property type="entry name" value="Znf_ZZ"/>
</dbReference>
<dbReference type="EMBL" id="DS027056">
    <property type="protein sequence ID" value="EAW09176.1"/>
    <property type="molecule type" value="Genomic_DNA"/>
</dbReference>
<dbReference type="CDD" id="cd14947">
    <property type="entry name" value="NBR1_like"/>
    <property type="match status" value="1"/>
</dbReference>
<feature type="domain" description="ZZ-type" evidence="5">
    <location>
        <begin position="385"/>
        <end position="430"/>
    </location>
</feature>
<dbReference type="SMART" id="SM00291">
    <property type="entry name" value="ZnF_ZZ"/>
    <property type="match status" value="4"/>
</dbReference>
<dbReference type="Pfam" id="PF00569">
    <property type="entry name" value="ZZ"/>
    <property type="match status" value="1"/>
</dbReference>